<evidence type="ECO:0000256" key="2">
    <source>
        <dbReference type="ARBA" id="ARBA00009773"/>
    </source>
</evidence>
<dbReference type="RefSeq" id="WP_160751545.1">
    <property type="nucleotide sequence ID" value="NZ_WTYA01000001.1"/>
</dbReference>
<keyword evidence="5 7" id="KW-0472">Membrane</keyword>
<reference evidence="8 9" key="1">
    <citation type="submission" date="2019-12" db="EMBL/GenBank/DDBJ databases">
        <title>Genomic-based taxomic classification of the family Erythrobacteraceae.</title>
        <authorList>
            <person name="Xu L."/>
        </authorList>
    </citation>
    <scope>NUCLEOTIDE SEQUENCE [LARGE SCALE GENOMIC DNA]</scope>
    <source>
        <strain evidence="8 9">KEMB 9005-328</strain>
    </source>
</reference>
<keyword evidence="4 7" id="KW-1133">Transmembrane helix</keyword>
<evidence type="ECO:0000313" key="9">
    <source>
        <dbReference type="Proteomes" id="UP000439780"/>
    </source>
</evidence>
<dbReference type="InterPro" id="IPR002549">
    <property type="entry name" value="AI-2E-like"/>
</dbReference>
<organism evidence="8 9">
    <name type="scientific">Qipengyuania algicida</name>
    <dbReference type="NCBI Taxonomy" id="1836209"/>
    <lineage>
        <taxon>Bacteria</taxon>
        <taxon>Pseudomonadati</taxon>
        <taxon>Pseudomonadota</taxon>
        <taxon>Alphaproteobacteria</taxon>
        <taxon>Sphingomonadales</taxon>
        <taxon>Erythrobacteraceae</taxon>
        <taxon>Qipengyuania</taxon>
    </lineage>
</organism>
<dbReference type="EMBL" id="WTYA01000001">
    <property type="protein sequence ID" value="MXP27230.1"/>
    <property type="molecule type" value="Genomic_DNA"/>
</dbReference>
<dbReference type="GO" id="GO:0016020">
    <property type="term" value="C:membrane"/>
    <property type="evidence" value="ECO:0007669"/>
    <property type="project" value="UniProtKB-SubCell"/>
</dbReference>
<dbReference type="Proteomes" id="UP000439780">
    <property type="component" value="Unassembled WGS sequence"/>
</dbReference>
<feature type="transmembrane region" description="Helical" evidence="7">
    <location>
        <begin position="318"/>
        <end position="342"/>
    </location>
</feature>
<feature type="region of interest" description="Disordered" evidence="6">
    <location>
        <begin position="1"/>
        <end position="27"/>
    </location>
</feature>
<keyword evidence="3 7" id="KW-0812">Transmembrane</keyword>
<protein>
    <submittedName>
        <fullName evidence="8">AI-2E family transporter</fullName>
    </submittedName>
</protein>
<dbReference type="PANTHER" id="PTHR21716:SF62">
    <property type="entry name" value="TRANSPORT PROTEIN YDBI-RELATED"/>
    <property type="match status" value="1"/>
</dbReference>
<name>A0A845AAF7_9SPHN</name>
<feature type="transmembrane region" description="Helical" evidence="7">
    <location>
        <begin position="230"/>
        <end position="258"/>
    </location>
</feature>
<evidence type="ECO:0000256" key="4">
    <source>
        <dbReference type="ARBA" id="ARBA00022989"/>
    </source>
</evidence>
<evidence type="ECO:0000256" key="6">
    <source>
        <dbReference type="SAM" id="MobiDB-lite"/>
    </source>
</evidence>
<comment type="similarity">
    <text evidence="2">Belongs to the autoinducer-2 exporter (AI-2E) (TC 2.A.86) family.</text>
</comment>
<feature type="compositionally biased region" description="Basic and acidic residues" evidence="6">
    <location>
        <begin position="1"/>
        <end position="14"/>
    </location>
</feature>
<proteinExistence type="inferred from homology"/>
<gene>
    <name evidence="8" type="ORF">GRI58_00140</name>
</gene>
<accession>A0A845AAF7</accession>
<keyword evidence="9" id="KW-1185">Reference proteome</keyword>
<evidence type="ECO:0000256" key="3">
    <source>
        <dbReference type="ARBA" id="ARBA00022692"/>
    </source>
</evidence>
<dbReference type="AlphaFoldDB" id="A0A845AAF7"/>
<comment type="caution">
    <text evidence="8">The sequence shown here is derived from an EMBL/GenBank/DDBJ whole genome shotgun (WGS) entry which is preliminary data.</text>
</comment>
<dbReference type="PANTHER" id="PTHR21716">
    <property type="entry name" value="TRANSMEMBRANE PROTEIN"/>
    <property type="match status" value="1"/>
</dbReference>
<evidence type="ECO:0000313" key="8">
    <source>
        <dbReference type="EMBL" id="MXP27230.1"/>
    </source>
</evidence>
<dbReference type="Pfam" id="PF01594">
    <property type="entry name" value="AI-2E_transport"/>
    <property type="match status" value="1"/>
</dbReference>
<dbReference type="GO" id="GO:0055085">
    <property type="term" value="P:transmembrane transport"/>
    <property type="evidence" value="ECO:0007669"/>
    <property type="project" value="TreeGrafter"/>
</dbReference>
<feature type="transmembrane region" description="Helical" evidence="7">
    <location>
        <begin position="94"/>
        <end position="113"/>
    </location>
</feature>
<evidence type="ECO:0000256" key="1">
    <source>
        <dbReference type="ARBA" id="ARBA00004141"/>
    </source>
</evidence>
<feature type="transmembrane region" description="Helical" evidence="7">
    <location>
        <begin position="39"/>
        <end position="58"/>
    </location>
</feature>
<evidence type="ECO:0000256" key="5">
    <source>
        <dbReference type="ARBA" id="ARBA00023136"/>
    </source>
</evidence>
<sequence length="374" mass="39821">MSKQDEDKPDDHSADAGPGSRPLGYSPSMISDPRLRYEFARAMIWTATVGAVVLAVTIARPLLVIFGGMVFAAMIDGGARLLGRILPIARGWRVAIVLVLTVLFFAWLGYFAGSTVSQQAAQFPSVIETQLNRLVDWAQTQGFDISQAQLSKYAGGITSGIGTVTRALTGAVGAITTVVLIAIIGVYVALEPQLYERGIAWILPQGQREEFYKTASDMAYTLRRLMAGRLVGMAVEALFTYVLLVIIGVPMAALLAILTGLFAFIPNLGAIISGALMALVGFSVGVDTGLYTIGVYLLVQNFDGYVVIPMIAKKTVDLAPALVLAMQLIMGLLFGVLGLFLADPAVAMLKVALERRAEHNQSEDEARAAAGHGA</sequence>
<comment type="subcellular location">
    <subcellularLocation>
        <location evidence="1">Membrane</location>
        <topology evidence="1">Multi-pass membrane protein</topology>
    </subcellularLocation>
</comment>
<feature type="transmembrane region" description="Helical" evidence="7">
    <location>
        <begin position="167"/>
        <end position="190"/>
    </location>
</feature>
<dbReference type="OrthoDB" id="5761230at2"/>
<evidence type="ECO:0000256" key="7">
    <source>
        <dbReference type="SAM" id="Phobius"/>
    </source>
</evidence>
<feature type="transmembrane region" description="Helical" evidence="7">
    <location>
        <begin position="64"/>
        <end position="82"/>
    </location>
</feature>